<keyword evidence="3" id="KW-1185">Reference proteome</keyword>
<dbReference type="Proteomes" id="UP000316621">
    <property type="component" value="Chromosome 8"/>
</dbReference>
<dbReference type="Gramene" id="RZC72531">
    <property type="protein sequence ID" value="RZC72531"/>
    <property type="gene ID" value="C5167_048010"/>
</dbReference>
<name>A0A4Y7KK13_PAPSO</name>
<protein>
    <submittedName>
        <fullName evidence="2">Uncharacterized protein</fullName>
    </submittedName>
</protein>
<reference evidence="2 3" key="1">
    <citation type="journal article" date="2018" name="Science">
        <title>The opium poppy genome and morphinan production.</title>
        <authorList>
            <person name="Guo L."/>
            <person name="Winzer T."/>
            <person name="Yang X."/>
            <person name="Li Y."/>
            <person name="Ning Z."/>
            <person name="He Z."/>
            <person name="Teodor R."/>
            <person name="Lu Y."/>
            <person name="Bowser T.A."/>
            <person name="Graham I.A."/>
            <person name="Ye K."/>
        </authorList>
    </citation>
    <scope>NUCLEOTIDE SEQUENCE [LARGE SCALE GENOMIC DNA]</scope>
    <source>
        <strain evidence="3">cv. HN1</strain>
        <tissue evidence="2">Leaves</tissue>
    </source>
</reference>
<dbReference type="PANTHER" id="PTHR35459:SF2">
    <property type="entry name" value="T1N6.14 PROTEIN"/>
    <property type="match status" value="1"/>
</dbReference>
<evidence type="ECO:0000313" key="2">
    <source>
        <dbReference type="EMBL" id="RZC72531.1"/>
    </source>
</evidence>
<accession>A0A4Y7KK13</accession>
<feature type="compositionally biased region" description="Polar residues" evidence="1">
    <location>
        <begin position="19"/>
        <end position="30"/>
    </location>
</feature>
<organism evidence="2 3">
    <name type="scientific">Papaver somniferum</name>
    <name type="common">Opium poppy</name>
    <dbReference type="NCBI Taxonomy" id="3469"/>
    <lineage>
        <taxon>Eukaryota</taxon>
        <taxon>Viridiplantae</taxon>
        <taxon>Streptophyta</taxon>
        <taxon>Embryophyta</taxon>
        <taxon>Tracheophyta</taxon>
        <taxon>Spermatophyta</taxon>
        <taxon>Magnoliopsida</taxon>
        <taxon>Ranunculales</taxon>
        <taxon>Papaveraceae</taxon>
        <taxon>Papaveroideae</taxon>
        <taxon>Papaver</taxon>
    </lineage>
</organism>
<gene>
    <name evidence="2" type="ORF">C5167_048010</name>
</gene>
<feature type="region of interest" description="Disordered" evidence="1">
    <location>
        <begin position="1"/>
        <end position="50"/>
    </location>
</feature>
<dbReference type="EMBL" id="CM010722">
    <property type="protein sequence ID" value="RZC72531.1"/>
    <property type="molecule type" value="Genomic_DNA"/>
</dbReference>
<proteinExistence type="predicted"/>
<dbReference type="PANTHER" id="PTHR35459">
    <property type="entry name" value="T1N6.14 PROTEIN"/>
    <property type="match status" value="1"/>
</dbReference>
<evidence type="ECO:0000256" key="1">
    <source>
        <dbReference type="SAM" id="MobiDB-lite"/>
    </source>
</evidence>
<evidence type="ECO:0000313" key="3">
    <source>
        <dbReference type="Proteomes" id="UP000316621"/>
    </source>
</evidence>
<dbReference type="AlphaFoldDB" id="A0A4Y7KK13"/>
<sequence length="361" mass="40063">MEEENQQKPRTPVPATELPQPTENPKIPTQNPSSLPPLPPNHTTKKRKLADNVDTNNKCFKIRVIVKDLRPNFIEVLRTPDFRNSKAAEEIKTKMGLLIDLYKQLVSEAVSSTTCNSGGQSLPGESKVEQIPLEKLPEEKPAAQPQPQPDQIPQKVSEPILDVNNSNSAVQDVVFEGTYVVGGSNFGWNFIMHPGGKPVYYGATRESRKLAKKFGVIVGQDFNDLATFSPFEKCLLGLALSWGFEPGQTILSCNKLALWNLAWTSKTVLFPPPRSVQTAARLMHVSSQIQLHRPPIQDECASLHFDFNQSMAYMTFACFSVDQAPAPAPAPLKSSSIILELSTKLKQLVSIRWVGVEEIFF</sequence>